<evidence type="ECO:0000256" key="8">
    <source>
        <dbReference type="ARBA" id="ARBA00022801"/>
    </source>
</evidence>
<sequence>MMNEADWEQWALHELAESDWLHCEGRDVAPGTGERETWRDIILRGTLRKALRNLNPGVPDTYLEQAMAEILTPKSQDGITENYRLHEYLVNGYRGITYVDHDGQEVTPTIRLISGDPARNIYRAVNQVTIRSREHERRFDIVLYVNGLPMSIIELKQAAAAGATTEVAFNQIQTYVSEFPMAFRFVDFVVVSDGVTARYGTPFTPWNHFAPWNVDDDGALVDFDHPLSDDEPLNELAATLYGLYNTERFGQLLRDFTAFDETDTGLRKRIAKPHQYFAVTKAVASTVTAVDSDGRAGVVWHTQGSGKSMEMELYTAKVMRHPRLANPTVVVLTDRTELDTQLFDGFKVSTLLPESPRKVGSRDELRTELTQRRSGGIYFTTLQKFGLTKDERESGSDHPLLSDRRNIIVMADEAHRSHYDNIDGYAAHLKHALPHASLIAFTGTPIAEAERDTRKVFGDDIDIYDLHRAVADGATVPVSFEPRLIKLARVDGVDDEQIDDAAEELTSELDDADKDRIQQSVAVLDTIYGAPERLRVLADDLVLHWETRRELMTPFIGGPGKAMIVCATRSIAARLYEQLIERRPDWHDDADDKGKIKVVYTAAPGDTAEIRKHMRRPSATAAVKQRMKDPDDELEIVIVKDMMLTGFDAPALHTLYVDRPLKGALLMQTLARVNRTYRGKQDGLLVAYSPLADNLTKALSEFTQNTSDTGDRIVGQDIAEAAMIVHTLLAEIEAIVGSEWRETVRATGNYMKAVSNVTSALRSPLTPGNKDDVNPDARPLADRFRDRAAKLARAWSIAAAATSGVVPSETAAELEKSRPEVRFYEEVRSWLAKMDAQDRISRGEPIPDDIKRQLGELIVDSATSPGVLDIYREAGLALPDLRYLTPEWVQDAQSESKVHLAIEALKTSLQDQARTSTSNNDVRRKQFSERINALMLKYTNQQLTAAEVLAELADLAKDVVAESERGKQFTPPLTDDELAFYDVVHQNESAVDVMGDDVLAQIARDLVATMRRDTRVDWTVREDVRAKLRTSIKRLLRKYGYPPDQQSAAIVEVMSHMEAMAPKMAEQG</sequence>
<keyword evidence="4" id="KW-0540">Nuclease</keyword>
<dbReference type="InterPro" id="IPR027417">
    <property type="entry name" value="P-loop_NTPase"/>
</dbReference>
<evidence type="ECO:0000256" key="9">
    <source>
        <dbReference type="ARBA" id="ARBA00022840"/>
    </source>
</evidence>
<comment type="function">
    <text evidence="11">Subunit R is required for both nuclease and ATPase activities, but not for modification.</text>
</comment>
<dbReference type="Pfam" id="PF11867">
    <property type="entry name" value="T1RH-like_C"/>
    <property type="match status" value="1"/>
</dbReference>
<dbReference type="InterPro" id="IPR055180">
    <property type="entry name" value="HsdR_RecA-like_helicase_dom_2"/>
</dbReference>
<keyword evidence="14" id="KW-1185">Reference proteome</keyword>
<evidence type="ECO:0000256" key="11">
    <source>
        <dbReference type="RuleBase" id="RU364115"/>
    </source>
</evidence>
<evidence type="ECO:0000256" key="1">
    <source>
        <dbReference type="ARBA" id="ARBA00000851"/>
    </source>
</evidence>
<keyword evidence="8 11" id="KW-0378">Hydrolase</keyword>
<dbReference type="Pfam" id="PF18766">
    <property type="entry name" value="SWI2_SNF2"/>
    <property type="match status" value="1"/>
</dbReference>
<comment type="similarity">
    <text evidence="2 11">Belongs to the HsdR family.</text>
</comment>
<dbReference type="PANTHER" id="PTHR30195">
    <property type="entry name" value="TYPE I SITE-SPECIFIC DEOXYRIBONUCLEASE PROTEIN SUBUNIT M AND R"/>
    <property type="match status" value="1"/>
</dbReference>
<feature type="domain" description="Helicase ATP-binding" evidence="12">
    <location>
        <begin position="288"/>
        <end position="463"/>
    </location>
</feature>
<dbReference type="EC" id="3.1.21.3" evidence="11"/>
<keyword evidence="5 11" id="KW-0547">Nucleotide-binding</keyword>
<dbReference type="AlphaFoldDB" id="A0A0N9NH55"/>
<dbReference type="CDD" id="cd22332">
    <property type="entry name" value="HsdR_N"/>
    <property type="match status" value="1"/>
</dbReference>
<accession>A0A0N9NH55</accession>
<comment type="subunit">
    <text evidence="3 11">The type I restriction/modification system is composed of three polypeptides R, M and S.</text>
</comment>
<keyword evidence="10 11" id="KW-0238">DNA-binding</keyword>
<dbReference type="Pfam" id="PF04313">
    <property type="entry name" value="HSDR_N"/>
    <property type="match status" value="1"/>
</dbReference>
<dbReference type="REBASE" id="127864">
    <property type="entry name" value="GspQH11ORF20465P"/>
</dbReference>
<reference evidence="13 14" key="2">
    <citation type="journal article" date="2017" name="Int. J. Syst. Evol. Microbiol.">
        <title>Gordonia phthalatica sp. nov., a di-n-butyl phthalate-degrading bacterium isolated from activated sludge.</title>
        <authorList>
            <person name="Jin D."/>
            <person name="Kong X."/>
            <person name="Jia M."/>
            <person name="Yu X."/>
            <person name="Wang X."/>
            <person name="Zhuang X."/>
            <person name="Deng Y."/>
            <person name="Bai Z."/>
        </authorList>
    </citation>
    <scope>NUCLEOTIDE SEQUENCE [LARGE SCALE GENOMIC DNA]</scope>
    <source>
        <strain evidence="13 14">QH-11</strain>
    </source>
</reference>
<dbReference type="GO" id="GO:0005524">
    <property type="term" value="F:ATP binding"/>
    <property type="evidence" value="ECO:0007669"/>
    <property type="project" value="UniProtKB-KW"/>
</dbReference>
<dbReference type="InterPro" id="IPR014001">
    <property type="entry name" value="Helicase_ATP-bd"/>
</dbReference>
<reference evidence="14" key="1">
    <citation type="submission" date="2015-06" db="EMBL/GenBank/DDBJ databases">
        <title>Complete genome sequence and metabolic analysis of phthalate degradation pathway in Gordonia sp. QH-11.</title>
        <authorList>
            <person name="Jin D."/>
            <person name="Kong X."/>
            <person name="Bai Z."/>
        </authorList>
    </citation>
    <scope>NUCLEOTIDE SEQUENCE [LARGE SCALE GENOMIC DNA]</scope>
    <source>
        <strain evidence="14">QH-11</strain>
    </source>
</reference>
<dbReference type="SMART" id="SM00487">
    <property type="entry name" value="DEXDc"/>
    <property type="match status" value="1"/>
</dbReference>
<evidence type="ECO:0000313" key="14">
    <source>
        <dbReference type="Proteomes" id="UP000063789"/>
    </source>
</evidence>
<evidence type="ECO:0000256" key="5">
    <source>
        <dbReference type="ARBA" id="ARBA00022741"/>
    </source>
</evidence>
<evidence type="ECO:0000256" key="10">
    <source>
        <dbReference type="ARBA" id="ARBA00023125"/>
    </source>
</evidence>
<dbReference type="Gene3D" id="3.40.50.300">
    <property type="entry name" value="P-loop containing nucleotide triphosphate hydrolases"/>
    <property type="match status" value="2"/>
</dbReference>
<gene>
    <name evidence="13" type="ORF">ACH46_20485</name>
</gene>
<dbReference type="EMBL" id="CP011853">
    <property type="protein sequence ID" value="ALG87084.1"/>
    <property type="molecule type" value="Genomic_DNA"/>
</dbReference>
<dbReference type="PATRIC" id="fig|1136941.3.peg.4197"/>
<evidence type="ECO:0000256" key="6">
    <source>
        <dbReference type="ARBA" id="ARBA00022747"/>
    </source>
</evidence>
<organism evidence="13 14">
    <name type="scientific">Gordonia phthalatica</name>
    <dbReference type="NCBI Taxonomy" id="1136941"/>
    <lineage>
        <taxon>Bacteria</taxon>
        <taxon>Bacillati</taxon>
        <taxon>Actinomycetota</taxon>
        <taxon>Actinomycetes</taxon>
        <taxon>Mycobacteriales</taxon>
        <taxon>Gordoniaceae</taxon>
        <taxon>Gordonia</taxon>
    </lineage>
</organism>
<dbReference type="GO" id="GO:0003677">
    <property type="term" value="F:DNA binding"/>
    <property type="evidence" value="ECO:0007669"/>
    <property type="project" value="UniProtKB-KW"/>
</dbReference>
<dbReference type="CDD" id="cd18800">
    <property type="entry name" value="SF2_C_EcoR124I-like"/>
    <property type="match status" value="1"/>
</dbReference>
<keyword evidence="6 11" id="KW-0680">Restriction system</keyword>
<name>A0A0N9NH55_9ACTN</name>
<dbReference type="GO" id="GO:0004386">
    <property type="term" value="F:helicase activity"/>
    <property type="evidence" value="ECO:0007669"/>
    <property type="project" value="UniProtKB-KW"/>
</dbReference>
<dbReference type="Proteomes" id="UP000063789">
    <property type="component" value="Chromosome"/>
</dbReference>
<proteinExistence type="inferred from homology"/>
<dbReference type="GO" id="GO:0009035">
    <property type="term" value="F:type I site-specific deoxyribonuclease activity"/>
    <property type="evidence" value="ECO:0007669"/>
    <property type="project" value="UniProtKB-EC"/>
</dbReference>
<dbReference type="SUPFAM" id="SSF52540">
    <property type="entry name" value="P-loop containing nucleoside triphosphate hydrolases"/>
    <property type="match status" value="2"/>
</dbReference>
<keyword evidence="7" id="KW-0255">Endonuclease</keyword>
<dbReference type="InterPro" id="IPR051268">
    <property type="entry name" value="Type-I_R_enzyme_R_subunit"/>
</dbReference>
<dbReference type="Gene3D" id="3.90.1570.50">
    <property type="match status" value="1"/>
</dbReference>
<evidence type="ECO:0000256" key="7">
    <source>
        <dbReference type="ARBA" id="ARBA00022759"/>
    </source>
</evidence>
<dbReference type="KEGG" id="goq:ACH46_20485"/>
<keyword evidence="13" id="KW-0347">Helicase</keyword>
<dbReference type="InterPro" id="IPR004473">
    <property type="entry name" value="Restrct_endonuc_typeI_HsdR"/>
</dbReference>
<dbReference type="InterPro" id="IPR040980">
    <property type="entry name" value="SWI2_SNF2"/>
</dbReference>
<dbReference type="STRING" id="1136941.ACH46_20485"/>
<comment type="catalytic activity">
    <reaction evidence="1 11">
        <text>Endonucleolytic cleavage of DNA to give random double-stranded fragments with terminal 5'-phosphates, ATP is simultaneously hydrolyzed.</text>
        <dbReference type="EC" id="3.1.21.3"/>
    </reaction>
</comment>
<dbReference type="InterPro" id="IPR021810">
    <property type="entry name" value="T1RH-like_C"/>
</dbReference>
<dbReference type="GO" id="GO:0009307">
    <property type="term" value="P:DNA restriction-modification system"/>
    <property type="evidence" value="ECO:0007669"/>
    <property type="project" value="UniProtKB-KW"/>
</dbReference>
<evidence type="ECO:0000259" key="12">
    <source>
        <dbReference type="PROSITE" id="PS51192"/>
    </source>
</evidence>
<evidence type="ECO:0000256" key="4">
    <source>
        <dbReference type="ARBA" id="ARBA00022722"/>
    </source>
</evidence>
<dbReference type="RefSeq" id="WP_062395693.1">
    <property type="nucleotide sequence ID" value="NZ_CP011853.1"/>
</dbReference>
<dbReference type="PROSITE" id="PS51192">
    <property type="entry name" value="HELICASE_ATP_BIND_1"/>
    <property type="match status" value="1"/>
</dbReference>
<dbReference type="Pfam" id="PF22679">
    <property type="entry name" value="T1R_D3-like"/>
    <property type="match status" value="1"/>
</dbReference>
<evidence type="ECO:0000313" key="13">
    <source>
        <dbReference type="EMBL" id="ALG87084.1"/>
    </source>
</evidence>
<dbReference type="InterPro" id="IPR007409">
    <property type="entry name" value="Restrct_endonuc_type1_HsdR_N"/>
</dbReference>
<dbReference type="PANTHER" id="PTHR30195:SF15">
    <property type="entry name" value="TYPE I RESTRICTION ENZYME HINDI ENDONUCLEASE SUBUNIT"/>
    <property type="match status" value="1"/>
</dbReference>
<evidence type="ECO:0000256" key="2">
    <source>
        <dbReference type="ARBA" id="ARBA00008598"/>
    </source>
</evidence>
<protein>
    <recommendedName>
        <fullName evidence="11">Type I restriction enzyme endonuclease subunit</fullName>
        <shortName evidence="11">R protein</shortName>
        <ecNumber evidence="11">3.1.21.3</ecNumber>
    </recommendedName>
</protein>
<keyword evidence="9 11" id="KW-0067">ATP-binding</keyword>
<dbReference type="NCBIfam" id="TIGR00348">
    <property type="entry name" value="hsdR"/>
    <property type="match status" value="1"/>
</dbReference>
<evidence type="ECO:0000256" key="3">
    <source>
        <dbReference type="ARBA" id="ARBA00011296"/>
    </source>
</evidence>